<reference evidence="6 7" key="1">
    <citation type="submission" date="2020-02" db="EMBL/GenBank/DDBJ databases">
        <authorList>
            <person name="Ferguson B K."/>
        </authorList>
    </citation>
    <scope>NUCLEOTIDE SEQUENCE [LARGE SCALE GENOMIC DNA]</scope>
</reference>
<dbReference type="GO" id="GO:0008074">
    <property type="term" value="C:guanylate cyclase complex, soluble"/>
    <property type="evidence" value="ECO:0007669"/>
    <property type="project" value="TreeGrafter"/>
</dbReference>
<dbReference type="GO" id="GO:0000166">
    <property type="term" value="F:nucleotide binding"/>
    <property type="evidence" value="ECO:0007669"/>
    <property type="project" value="UniProtKB-KW"/>
</dbReference>
<dbReference type="AlphaFoldDB" id="A0A6H5GQP8"/>
<dbReference type="Gene3D" id="3.30.450.260">
    <property type="entry name" value="Haem NO binding associated domain"/>
    <property type="match status" value="1"/>
</dbReference>
<evidence type="ECO:0000256" key="1">
    <source>
        <dbReference type="ARBA" id="ARBA00012202"/>
    </source>
</evidence>
<dbReference type="GO" id="GO:0070482">
    <property type="term" value="P:response to oxygen levels"/>
    <property type="evidence" value="ECO:0007669"/>
    <property type="project" value="TreeGrafter"/>
</dbReference>
<dbReference type="OrthoDB" id="1890790at2759"/>
<dbReference type="GO" id="GO:0019934">
    <property type="term" value="P:cGMP-mediated signaling"/>
    <property type="evidence" value="ECO:0007669"/>
    <property type="project" value="TreeGrafter"/>
</dbReference>
<dbReference type="InterPro" id="IPR042463">
    <property type="entry name" value="HNOB_dom_associated_sf"/>
</dbReference>
<protein>
    <recommendedName>
        <fullName evidence="1">guanylate cyclase</fullName>
        <ecNumber evidence="1">4.6.1.2</ecNumber>
    </recommendedName>
</protein>
<evidence type="ECO:0000313" key="5">
    <source>
        <dbReference type="EMBL" id="CAB0006155.1"/>
    </source>
</evidence>
<gene>
    <name evidence="5" type="ORF">NTEN_LOCUS11632</name>
    <name evidence="6" type="ORF">NTEN_LOCUS11633</name>
</gene>
<evidence type="ECO:0000256" key="2">
    <source>
        <dbReference type="ARBA" id="ARBA00022741"/>
    </source>
</evidence>
<dbReference type="PANTHER" id="PTHR45655:SF5">
    <property type="entry name" value="SOLUBLE GUANYLATE CYCLASE 89DA-RELATED"/>
    <property type="match status" value="1"/>
</dbReference>
<dbReference type="GO" id="GO:0004383">
    <property type="term" value="F:guanylate cyclase activity"/>
    <property type="evidence" value="ECO:0007669"/>
    <property type="project" value="UniProtKB-EC"/>
</dbReference>
<dbReference type="Pfam" id="PF07701">
    <property type="entry name" value="HNOBA"/>
    <property type="match status" value="1"/>
</dbReference>
<sequence length="172" mass="19241">MFEVELLVPTSEDDSNEHQWPTRNILLKGQMMYLENIETVIYLCCPSFESVSVLFVELVSLKSAIASVADVMTVVSSINAAFSAFDAILDRYKVYKQRWNRFDCCTYLLCPFWRRRISVFSVVSPALVPSTSSVSSEDSSSATTGSVSPISLHGQASAVYLSIQGRYRLTRL</sequence>
<feature type="domain" description="Haem NO binding associated" evidence="4">
    <location>
        <begin position="15"/>
        <end position="54"/>
    </location>
</feature>
<organism evidence="6 7">
    <name type="scientific">Nesidiocoris tenuis</name>
    <dbReference type="NCBI Taxonomy" id="355587"/>
    <lineage>
        <taxon>Eukaryota</taxon>
        <taxon>Metazoa</taxon>
        <taxon>Ecdysozoa</taxon>
        <taxon>Arthropoda</taxon>
        <taxon>Hexapoda</taxon>
        <taxon>Insecta</taxon>
        <taxon>Pterygota</taxon>
        <taxon>Neoptera</taxon>
        <taxon>Paraneoptera</taxon>
        <taxon>Hemiptera</taxon>
        <taxon>Heteroptera</taxon>
        <taxon>Panheteroptera</taxon>
        <taxon>Cimicomorpha</taxon>
        <taxon>Miridae</taxon>
        <taxon>Dicyphina</taxon>
        <taxon>Nesidiocoris</taxon>
    </lineage>
</organism>
<proteinExistence type="predicted"/>
<keyword evidence="2" id="KW-0547">Nucleotide-binding</keyword>
<evidence type="ECO:0000313" key="7">
    <source>
        <dbReference type="Proteomes" id="UP000479000"/>
    </source>
</evidence>
<dbReference type="PANTHER" id="PTHR45655">
    <property type="entry name" value="GUANYLATE CYCLASE SOLUBLE SUBUNIT BETA-2"/>
    <property type="match status" value="1"/>
</dbReference>
<dbReference type="InterPro" id="IPR011645">
    <property type="entry name" value="HNOB_dom_associated"/>
</dbReference>
<accession>A0A6H5GQP8</accession>
<dbReference type="EC" id="4.6.1.2" evidence="1"/>
<evidence type="ECO:0000256" key="3">
    <source>
        <dbReference type="ARBA" id="ARBA00023293"/>
    </source>
</evidence>
<dbReference type="EMBL" id="CADCXU010017384">
    <property type="protein sequence ID" value="CAB0006155.1"/>
    <property type="molecule type" value="Genomic_DNA"/>
</dbReference>
<name>A0A6H5GQP8_9HEMI</name>
<keyword evidence="7" id="KW-1185">Reference proteome</keyword>
<dbReference type="EMBL" id="CADCXU010017385">
    <property type="protein sequence ID" value="CAB0006156.1"/>
    <property type="molecule type" value="Genomic_DNA"/>
</dbReference>
<keyword evidence="3" id="KW-0141">cGMP biosynthesis</keyword>
<evidence type="ECO:0000259" key="4">
    <source>
        <dbReference type="Pfam" id="PF07701"/>
    </source>
</evidence>
<evidence type="ECO:0000313" key="6">
    <source>
        <dbReference type="EMBL" id="CAB0006156.1"/>
    </source>
</evidence>
<dbReference type="Proteomes" id="UP000479000">
    <property type="component" value="Unassembled WGS sequence"/>
</dbReference>